<gene>
    <name evidence="1" type="ORF">AVDCRST_MAG18-3927</name>
</gene>
<dbReference type="AlphaFoldDB" id="A0A6J4VXR2"/>
<reference evidence="1" key="1">
    <citation type="submission" date="2020-02" db="EMBL/GenBank/DDBJ databases">
        <authorList>
            <person name="Meier V. D."/>
        </authorList>
    </citation>
    <scope>NUCLEOTIDE SEQUENCE</scope>
    <source>
        <strain evidence="1">AVDCRST_MAG18</strain>
    </source>
</reference>
<evidence type="ECO:0000313" key="1">
    <source>
        <dbReference type="EMBL" id="CAA9586446.1"/>
    </source>
</evidence>
<dbReference type="EMBL" id="CADCWN010000312">
    <property type="protein sequence ID" value="CAA9586446.1"/>
    <property type="molecule type" value="Genomic_DNA"/>
</dbReference>
<accession>A0A6J4VXR2</accession>
<protein>
    <submittedName>
        <fullName evidence="1">Uncharacterized protein</fullName>
    </submittedName>
</protein>
<proteinExistence type="predicted"/>
<organism evidence="1">
    <name type="scientific">uncultured Thermomicrobiales bacterium</name>
    <dbReference type="NCBI Taxonomy" id="1645740"/>
    <lineage>
        <taxon>Bacteria</taxon>
        <taxon>Pseudomonadati</taxon>
        <taxon>Thermomicrobiota</taxon>
        <taxon>Thermomicrobia</taxon>
        <taxon>Thermomicrobiales</taxon>
        <taxon>environmental samples</taxon>
    </lineage>
</organism>
<sequence>MTNLVNGGNCNMYAYEPILRDLERRVRASYARQVLDPARPDRGAFLGERDGYANPDHTANAKDLASACYCFLAEESALIGDDELFERIGLALALQRRWQRSTGLIDLVSINWESPPDTGFTVQLLAPVIGLARERAADGDERAGEIAAGLGEYVRTAARGMIGRGFHTPNHRWVVCSGLAQALTLFPELPAREYVDSILAEGIDINADGEYTERSTGVYNAVCNRSLRFMADGLGKPELLDHVRRNLELMAHLFHHDGTVVTSISNRQDRGQRVVPLSIADSFYDLARRDGNGTWASIADQLVAEGSDFAHQVWLIHPFLASPGYRDDTLARQPLPDNYRKVFPASGLWRVRRGPLSATAATANLTVFAVRYGEVALKAVKIASTYSHSGKFSAEMIEEAEGGVRLTHQAAAKHIPGYDLPLGRPVPFGEFARLRPERERWTLPPMDQILDIREVPGGFDLHLRTEGGLDRITSQIECCFAGPGEWETADQAIQVADGQTAILKSGHGVFHRGEHGISVGPGGDAHRMWQMRGTEPEPDSFRVLITLQTPIDRVLEIRYGRWSPASGGLLPG</sequence>
<name>A0A6J4VXR2_9BACT</name>